<name>A0ABD2HSX0_9BILA</name>
<keyword evidence="2" id="KW-0812">Transmembrane</keyword>
<evidence type="ECO:0000313" key="4">
    <source>
        <dbReference type="Proteomes" id="UP001620626"/>
    </source>
</evidence>
<dbReference type="AlphaFoldDB" id="A0ABD2HSX0"/>
<accession>A0ABD2HSX0</accession>
<feature type="compositionally biased region" description="Low complexity" evidence="1">
    <location>
        <begin position="32"/>
        <end position="43"/>
    </location>
</feature>
<reference evidence="3 4" key="1">
    <citation type="submission" date="2024-10" db="EMBL/GenBank/DDBJ databases">
        <authorList>
            <person name="Kim D."/>
        </authorList>
    </citation>
    <scope>NUCLEOTIDE SEQUENCE [LARGE SCALE GENOMIC DNA]</scope>
    <source>
        <strain evidence="3">BH-2024</strain>
    </source>
</reference>
<protein>
    <submittedName>
        <fullName evidence="3">Uncharacterized protein</fullName>
    </submittedName>
</protein>
<comment type="caution">
    <text evidence="3">The sequence shown here is derived from an EMBL/GenBank/DDBJ whole genome shotgun (WGS) entry which is preliminary data.</text>
</comment>
<proteinExistence type="predicted"/>
<keyword evidence="4" id="KW-1185">Reference proteome</keyword>
<organism evidence="3 4">
    <name type="scientific">Heterodera trifolii</name>
    <dbReference type="NCBI Taxonomy" id="157864"/>
    <lineage>
        <taxon>Eukaryota</taxon>
        <taxon>Metazoa</taxon>
        <taxon>Ecdysozoa</taxon>
        <taxon>Nematoda</taxon>
        <taxon>Chromadorea</taxon>
        <taxon>Rhabditida</taxon>
        <taxon>Tylenchina</taxon>
        <taxon>Tylenchomorpha</taxon>
        <taxon>Tylenchoidea</taxon>
        <taxon>Heteroderidae</taxon>
        <taxon>Heteroderinae</taxon>
        <taxon>Heterodera</taxon>
    </lineage>
</organism>
<feature type="transmembrane region" description="Helical" evidence="2">
    <location>
        <begin position="64"/>
        <end position="83"/>
    </location>
</feature>
<evidence type="ECO:0000313" key="3">
    <source>
        <dbReference type="EMBL" id="KAL3068432.1"/>
    </source>
</evidence>
<feature type="compositionally biased region" description="Basic and acidic residues" evidence="1">
    <location>
        <begin position="107"/>
        <end position="133"/>
    </location>
</feature>
<dbReference type="Proteomes" id="UP001620626">
    <property type="component" value="Unassembled WGS sequence"/>
</dbReference>
<sequence>MPHPFYTLSPPLPPYHFPIRFIVLLSPPFAASGSVSGNPRGSSRPPPFRQKRLRDGKRQLSHPFASFLLLLTHCSPLTLFSLLNRNYRAQTKGETVAKGKGKGRAPGGRDGESEAQRKEGRGRMDGRTDRRMG</sequence>
<keyword evidence="2" id="KW-0472">Membrane</keyword>
<evidence type="ECO:0000256" key="2">
    <source>
        <dbReference type="SAM" id="Phobius"/>
    </source>
</evidence>
<dbReference type="EMBL" id="JBICBT010001408">
    <property type="protein sequence ID" value="KAL3068432.1"/>
    <property type="molecule type" value="Genomic_DNA"/>
</dbReference>
<keyword evidence="2" id="KW-1133">Transmembrane helix</keyword>
<feature type="region of interest" description="Disordered" evidence="1">
    <location>
        <begin position="32"/>
        <end position="57"/>
    </location>
</feature>
<feature type="region of interest" description="Disordered" evidence="1">
    <location>
        <begin position="90"/>
        <end position="133"/>
    </location>
</feature>
<evidence type="ECO:0000256" key="1">
    <source>
        <dbReference type="SAM" id="MobiDB-lite"/>
    </source>
</evidence>
<gene>
    <name evidence="3" type="ORF">niasHT_030723</name>
</gene>